<dbReference type="InterPro" id="IPR010621">
    <property type="entry name" value="DUF1214"/>
</dbReference>
<evidence type="ECO:0000259" key="2">
    <source>
        <dbReference type="Pfam" id="PF06742"/>
    </source>
</evidence>
<keyword evidence="1" id="KW-0472">Membrane</keyword>
<evidence type="ECO:0000256" key="1">
    <source>
        <dbReference type="SAM" id="Phobius"/>
    </source>
</evidence>
<dbReference type="InterPro" id="IPR012038">
    <property type="entry name" value="UCP009471"/>
</dbReference>
<dbReference type="InterPro" id="IPR037049">
    <property type="entry name" value="DUF1214_C_sf"/>
</dbReference>
<dbReference type="Gene3D" id="2.60.120.600">
    <property type="entry name" value="Domain of unknown function DUF1214, C-terminal domain"/>
    <property type="match status" value="1"/>
</dbReference>
<dbReference type="RefSeq" id="WP_244531138.1">
    <property type="nucleotide sequence ID" value="NZ_FPCH01000002.1"/>
</dbReference>
<dbReference type="Proteomes" id="UP000199423">
    <property type="component" value="Unassembled WGS sequence"/>
</dbReference>
<sequence>MKQKATDLASVELEPAAISPASRNSVVRTVFAILLRAIGLILTIVLAVTVGVWSSRYMVARGSPLSTDMYGPWQQWRDIGRESADPYTKAHVVTTGKLRISADSAGTFEARTDSQGARLHSSCNYVVEGANMRGLWWSLAVFDARGNLISNDADRYEFTADTIAPNPNGSFVVTLGRDARPGNWLPTSGAGRLVLVLTVLDPATGLSADERAERNKHLPVIVREGCS</sequence>
<protein>
    <recommendedName>
        <fullName evidence="2">DUF1214 domain-containing protein</fullName>
    </recommendedName>
</protein>
<dbReference type="PIRSF" id="PIRSF009471">
    <property type="entry name" value="UCP009471"/>
    <property type="match status" value="1"/>
</dbReference>
<keyword evidence="1" id="KW-1133">Transmembrane helix</keyword>
<gene>
    <name evidence="3" type="ORF">SAMN04488557_1439</name>
</gene>
<dbReference type="AlphaFoldDB" id="A0A1I7NB48"/>
<feature type="domain" description="DUF1214" evidence="2">
    <location>
        <begin position="107"/>
        <end position="203"/>
    </location>
</feature>
<organism evidence="3 4">
    <name type="scientific">Hyphomicrobium facile</name>
    <dbReference type="NCBI Taxonomy" id="51670"/>
    <lineage>
        <taxon>Bacteria</taxon>
        <taxon>Pseudomonadati</taxon>
        <taxon>Pseudomonadota</taxon>
        <taxon>Alphaproteobacteria</taxon>
        <taxon>Hyphomicrobiales</taxon>
        <taxon>Hyphomicrobiaceae</taxon>
        <taxon>Hyphomicrobium</taxon>
    </lineage>
</organism>
<dbReference type="EMBL" id="FPCH01000002">
    <property type="protein sequence ID" value="SFV31907.1"/>
    <property type="molecule type" value="Genomic_DNA"/>
</dbReference>
<name>A0A1I7NB48_9HYPH</name>
<evidence type="ECO:0000313" key="3">
    <source>
        <dbReference type="EMBL" id="SFV31907.1"/>
    </source>
</evidence>
<keyword evidence="1" id="KW-0812">Transmembrane</keyword>
<proteinExistence type="predicted"/>
<reference evidence="4" key="1">
    <citation type="submission" date="2016-10" db="EMBL/GenBank/DDBJ databases">
        <authorList>
            <person name="Varghese N."/>
            <person name="Submissions S."/>
        </authorList>
    </citation>
    <scope>NUCLEOTIDE SEQUENCE [LARGE SCALE GENOMIC DNA]</scope>
    <source>
        <strain evidence="4">DSM 1565</strain>
    </source>
</reference>
<accession>A0A1I7NB48</accession>
<dbReference type="STRING" id="51670.SAMN04488557_1439"/>
<feature type="transmembrane region" description="Helical" evidence="1">
    <location>
        <begin position="30"/>
        <end position="53"/>
    </location>
</feature>
<dbReference type="SUPFAM" id="SSF160935">
    <property type="entry name" value="VPA0735-like"/>
    <property type="match status" value="1"/>
</dbReference>
<evidence type="ECO:0000313" key="4">
    <source>
        <dbReference type="Proteomes" id="UP000199423"/>
    </source>
</evidence>
<dbReference type="Pfam" id="PF06742">
    <property type="entry name" value="DUF1214"/>
    <property type="match status" value="1"/>
</dbReference>
<keyword evidence="4" id="KW-1185">Reference proteome</keyword>